<dbReference type="SUPFAM" id="SSF53098">
    <property type="entry name" value="Ribonuclease H-like"/>
    <property type="match status" value="1"/>
</dbReference>
<dbReference type="InterPro" id="IPR012337">
    <property type="entry name" value="RNaseH-like_sf"/>
</dbReference>
<feature type="domain" description="Integrase catalytic" evidence="2">
    <location>
        <begin position="29"/>
        <end position="204"/>
    </location>
</feature>
<dbReference type="InterPro" id="IPR041588">
    <property type="entry name" value="Integrase_H2C2"/>
</dbReference>
<organism evidence="3 4">
    <name type="scientific">Habropoda laboriosa</name>
    <dbReference type="NCBI Taxonomy" id="597456"/>
    <lineage>
        <taxon>Eukaryota</taxon>
        <taxon>Metazoa</taxon>
        <taxon>Ecdysozoa</taxon>
        <taxon>Arthropoda</taxon>
        <taxon>Hexapoda</taxon>
        <taxon>Insecta</taxon>
        <taxon>Pterygota</taxon>
        <taxon>Neoptera</taxon>
        <taxon>Endopterygota</taxon>
        <taxon>Hymenoptera</taxon>
        <taxon>Apocrita</taxon>
        <taxon>Aculeata</taxon>
        <taxon>Apoidea</taxon>
        <taxon>Anthophila</taxon>
        <taxon>Apidae</taxon>
        <taxon>Habropoda</taxon>
    </lineage>
</organism>
<dbReference type="InterPro" id="IPR001584">
    <property type="entry name" value="Integrase_cat-core"/>
</dbReference>
<dbReference type="AlphaFoldDB" id="A0A0L7QKM0"/>
<evidence type="ECO:0000259" key="2">
    <source>
        <dbReference type="PROSITE" id="PS50994"/>
    </source>
</evidence>
<evidence type="ECO:0000256" key="1">
    <source>
        <dbReference type="ARBA" id="ARBA00012493"/>
    </source>
</evidence>
<dbReference type="Gene3D" id="3.30.420.10">
    <property type="entry name" value="Ribonuclease H-like superfamily/Ribonuclease H"/>
    <property type="match status" value="1"/>
</dbReference>
<dbReference type="PANTHER" id="PTHR37984">
    <property type="entry name" value="PROTEIN CBG26694"/>
    <property type="match status" value="1"/>
</dbReference>
<dbReference type="EC" id="2.7.7.49" evidence="1"/>
<accession>A0A0L7QKM0</accession>
<dbReference type="GO" id="GO:0015074">
    <property type="term" value="P:DNA integration"/>
    <property type="evidence" value="ECO:0007669"/>
    <property type="project" value="InterPro"/>
</dbReference>
<dbReference type="GO" id="GO:0003676">
    <property type="term" value="F:nucleic acid binding"/>
    <property type="evidence" value="ECO:0007669"/>
    <property type="project" value="InterPro"/>
</dbReference>
<dbReference type="Pfam" id="PF17921">
    <property type="entry name" value="Integrase_H2C2"/>
    <property type="match status" value="1"/>
</dbReference>
<dbReference type="STRING" id="597456.A0A0L7QKM0"/>
<dbReference type="GO" id="GO:0003964">
    <property type="term" value="F:RNA-directed DNA polymerase activity"/>
    <property type="evidence" value="ECO:0007669"/>
    <property type="project" value="UniProtKB-EC"/>
</dbReference>
<dbReference type="InterPro" id="IPR036397">
    <property type="entry name" value="RNaseH_sf"/>
</dbReference>
<dbReference type="InterPro" id="IPR050951">
    <property type="entry name" value="Retrovirus_Pol_polyprotein"/>
</dbReference>
<dbReference type="PROSITE" id="PS50994">
    <property type="entry name" value="INTEGRASE"/>
    <property type="match status" value="1"/>
</dbReference>
<keyword evidence="4" id="KW-1185">Reference proteome</keyword>
<dbReference type="PANTHER" id="PTHR37984:SF5">
    <property type="entry name" value="PROTEIN NYNRIN-LIKE"/>
    <property type="match status" value="1"/>
</dbReference>
<evidence type="ECO:0000313" key="4">
    <source>
        <dbReference type="Proteomes" id="UP000053825"/>
    </source>
</evidence>
<dbReference type="Proteomes" id="UP000053825">
    <property type="component" value="Unassembled WGS sequence"/>
</dbReference>
<protein>
    <recommendedName>
        <fullName evidence="1">RNA-directed DNA polymerase</fullName>
        <ecNumber evidence="1">2.7.7.49</ecNumber>
    </recommendedName>
</protein>
<reference evidence="3 4" key="1">
    <citation type="submission" date="2015-07" db="EMBL/GenBank/DDBJ databases">
        <title>The genome of Habropoda laboriosa.</title>
        <authorList>
            <person name="Pan H."/>
            <person name="Kapheim K."/>
        </authorList>
    </citation>
    <scope>NUCLEOTIDE SEQUENCE [LARGE SCALE GENOMIC DNA]</scope>
    <source>
        <strain evidence="3">0110345459</strain>
    </source>
</reference>
<name>A0A0L7QKM0_9HYME</name>
<gene>
    <name evidence="3" type="ORF">WH47_10931</name>
</gene>
<proteinExistence type="predicted"/>
<dbReference type="EMBL" id="KQ414945">
    <property type="protein sequence ID" value="KOC59105.1"/>
    <property type="molecule type" value="Genomic_DNA"/>
</dbReference>
<evidence type="ECO:0000313" key="3">
    <source>
        <dbReference type="EMBL" id="KOC59105.1"/>
    </source>
</evidence>
<sequence length="209" mass="24315">MVENICKVYWFPHMCKKIKAYIENCLKCIEFSPFSGKSEGYLHSIKKDNISFQTLYVNYFGPLEKSNGAELIFPVIDSFTKFIKLYPCKSTTSNEAIKHMKDHFRNYSIPRRIISKRRTCFTSGAFKYFLQEQSIEHALITTATPRANGQVGRFNSVVVPTLVKIAKHSDKWYNVLDRVEYALNNSIWNQPTGRYKRLSSISIRDKLKC</sequence>